<dbReference type="RefSeq" id="WP_188668671.1">
    <property type="nucleotide sequence ID" value="NZ_BMJI01000017.1"/>
</dbReference>
<keyword evidence="4" id="KW-1185">Reference proteome</keyword>
<evidence type="ECO:0000313" key="3">
    <source>
        <dbReference type="EMBL" id="GGC96310.1"/>
    </source>
</evidence>
<gene>
    <name evidence="3" type="ORF">GCM10011512_24150</name>
</gene>
<dbReference type="InterPro" id="IPR050378">
    <property type="entry name" value="Metallo-dep_Hydrolases_sf"/>
</dbReference>
<dbReference type="InterPro" id="IPR013108">
    <property type="entry name" value="Amidohydro_3"/>
</dbReference>
<dbReference type="Pfam" id="PF07969">
    <property type="entry name" value="Amidohydro_3"/>
    <property type="match status" value="1"/>
</dbReference>
<evidence type="ECO:0000259" key="2">
    <source>
        <dbReference type="Pfam" id="PF07969"/>
    </source>
</evidence>
<dbReference type="Gene3D" id="2.30.40.10">
    <property type="entry name" value="Urease, subunit C, domain 1"/>
    <property type="match status" value="1"/>
</dbReference>
<dbReference type="PANTHER" id="PTHR11647:SF1">
    <property type="entry name" value="COLLAPSIN RESPONSE MEDIATOR PROTEIN"/>
    <property type="match status" value="1"/>
</dbReference>
<name>A0ABQ1PFL3_9MICC</name>
<reference evidence="4" key="1">
    <citation type="journal article" date="2019" name="Int. J. Syst. Evol. Microbiol.">
        <title>The Global Catalogue of Microorganisms (GCM) 10K type strain sequencing project: providing services to taxonomists for standard genome sequencing and annotation.</title>
        <authorList>
            <consortium name="The Broad Institute Genomics Platform"/>
            <consortium name="The Broad Institute Genome Sequencing Center for Infectious Disease"/>
            <person name="Wu L."/>
            <person name="Ma J."/>
        </authorList>
    </citation>
    <scope>NUCLEOTIDE SEQUENCE [LARGE SCALE GENOMIC DNA]</scope>
    <source>
        <strain evidence="4">CGMCC 1.15480</strain>
    </source>
</reference>
<dbReference type="SUPFAM" id="SSF51338">
    <property type="entry name" value="Composite domain of metallo-dependent hydrolases"/>
    <property type="match status" value="1"/>
</dbReference>
<protein>
    <submittedName>
        <fullName evidence="3">N-acyl-D-amino-acid deacylase</fullName>
    </submittedName>
</protein>
<feature type="domain" description="Amidohydrolase 3" evidence="2">
    <location>
        <begin position="56"/>
        <end position="526"/>
    </location>
</feature>
<proteinExistence type="predicted"/>
<accession>A0ABQ1PFL3</accession>
<dbReference type="Proteomes" id="UP000597761">
    <property type="component" value="Unassembled WGS sequence"/>
</dbReference>
<dbReference type="InterPro" id="IPR011059">
    <property type="entry name" value="Metal-dep_hydrolase_composite"/>
</dbReference>
<dbReference type="Gene3D" id="3.20.20.140">
    <property type="entry name" value="Metal-dependent hydrolases"/>
    <property type="match status" value="1"/>
</dbReference>
<dbReference type="Gene3D" id="3.30.1490.130">
    <property type="entry name" value="D-aminoacylase. Domain 3"/>
    <property type="match status" value="1"/>
</dbReference>
<evidence type="ECO:0000313" key="4">
    <source>
        <dbReference type="Proteomes" id="UP000597761"/>
    </source>
</evidence>
<dbReference type="SUPFAM" id="SSF51556">
    <property type="entry name" value="Metallo-dependent hydrolases"/>
    <property type="match status" value="1"/>
</dbReference>
<dbReference type="CDD" id="cd01297">
    <property type="entry name" value="D-aminoacylase"/>
    <property type="match status" value="1"/>
</dbReference>
<dbReference type="InterPro" id="IPR023100">
    <property type="entry name" value="D-aminoacylase_insert_dom_sf"/>
</dbReference>
<sequence length="555" mass="58605">MAAPDVPVTARTTVITGATVVDGSGAPRRHADVAIEGTRIAAVAAPGELAGTAADRTIDADGLVLSPGFIDMHAHSDLQLLATPRHEAKLTQGVTTELLGQDGLSYAPVDDATLAGVREKIAGWNDDPDGFDWSWRSVREYLDRLDRPDADGGRIATNAAYLVPQGTVRALVMGFDAGDPTAEQLARMQDVVRTGMLEGAVGLSSGLTYTPGMYASTAELGALCRTVAALGGFYVPHHRSYGKGALEAYAEMIGLSRDTGCALHLAHATMNFAENAGRAPDLLALIDAALDAGADITLDTYPYLPGATTLSAVLPSWSSAGGVESTLVRLADPAARDRIRQDLEVTGSDGCHGVTAEWDTIEISGVRHADLEPYVGRTVAAIAADEGREPFAVFADILTRDRCGTGILQHVGHEENVRAIMVHRAHTGGSDGILVGAKPHPRAWGTFPRYLGHYSRDLGLMGLEETVHHLTGRPAARLRLDRRGLVRAGWAADLVIFDPDTVADRATFDDPRQPAAGIHHVLVNGVAAVDDGRPTGARAGRALRRTPRGTAPRDD</sequence>
<comment type="caution">
    <text evidence="3">The sequence shown here is derived from an EMBL/GenBank/DDBJ whole genome shotgun (WGS) entry which is preliminary data.</text>
</comment>
<dbReference type="PANTHER" id="PTHR11647">
    <property type="entry name" value="HYDRANTOINASE/DIHYDROPYRIMIDINASE FAMILY MEMBER"/>
    <property type="match status" value="1"/>
</dbReference>
<feature type="region of interest" description="Disordered" evidence="1">
    <location>
        <begin position="532"/>
        <end position="555"/>
    </location>
</feature>
<organism evidence="3 4">
    <name type="scientific">Tersicoccus solisilvae</name>
    <dbReference type="NCBI Taxonomy" id="1882339"/>
    <lineage>
        <taxon>Bacteria</taxon>
        <taxon>Bacillati</taxon>
        <taxon>Actinomycetota</taxon>
        <taxon>Actinomycetes</taxon>
        <taxon>Micrococcales</taxon>
        <taxon>Micrococcaceae</taxon>
        <taxon>Tersicoccus</taxon>
    </lineage>
</organism>
<evidence type="ECO:0000256" key="1">
    <source>
        <dbReference type="SAM" id="MobiDB-lite"/>
    </source>
</evidence>
<dbReference type="InterPro" id="IPR032466">
    <property type="entry name" value="Metal_Hydrolase"/>
</dbReference>
<dbReference type="EMBL" id="BMJI01000017">
    <property type="protein sequence ID" value="GGC96310.1"/>
    <property type="molecule type" value="Genomic_DNA"/>
</dbReference>